<keyword evidence="2" id="KW-1185">Reference proteome</keyword>
<protein>
    <submittedName>
        <fullName evidence="1">Uncharacterized protein</fullName>
    </submittedName>
</protein>
<gene>
    <name evidence="1" type="ORF">LITE_LOCUS2868</name>
</gene>
<dbReference type="EMBL" id="CAMGYJ010000002">
    <property type="protein sequence ID" value="CAI0380873.1"/>
    <property type="molecule type" value="Genomic_DNA"/>
</dbReference>
<organism evidence="1 2">
    <name type="scientific">Linum tenue</name>
    <dbReference type="NCBI Taxonomy" id="586396"/>
    <lineage>
        <taxon>Eukaryota</taxon>
        <taxon>Viridiplantae</taxon>
        <taxon>Streptophyta</taxon>
        <taxon>Embryophyta</taxon>
        <taxon>Tracheophyta</taxon>
        <taxon>Spermatophyta</taxon>
        <taxon>Magnoliopsida</taxon>
        <taxon>eudicotyledons</taxon>
        <taxon>Gunneridae</taxon>
        <taxon>Pentapetalae</taxon>
        <taxon>rosids</taxon>
        <taxon>fabids</taxon>
        <taxon>Malpighiales</taxon>
        <taxon>Linaceae</taxon>
        <taxon>Linum</taxon>
    </lineage>
</organism>
<evidence type="ECO:0000313" key="1">
    <source>
        <dbReference type="EMBL" id="CAI0380873.1"/>
    </source>
</evidence>
<reference evidence="1" key="1">
    <citation type="submission" date="2022-08" db="EMBL/GenBank/DDBJ databases">
        <authorList>
            <person name="Gutierrez-Valencia J."/>
        </authorList>
    </citation>
    <scope>NUCLEOTIDE SEQUENCE</scope>
</reference>
<sequence length="68" mass="7871">MPVLDDESLHWFPYLVNVQQKITYLLDSLPSTSEAGHKRKSNLCEKLLSKLHDIFKLERMSVVAVPNF</sequence>
<feature type="non-terminal residue" evidence="1">
    <location>
        <position position="68"/>
    </location>
</feature>
<dbReference type="AlphaFoldDB" id="A0AAV0H8M1"/>
<comment type="caution">
    <text evidence="1">The sequence shown here is derived from an EMBL/GenBank/DDBJ whole genome shotgun (WGS) entry which is preliminary data.</text>
</comment>
<dbReference type="Proteomes" id="UP001154282">
    <property type="component" value="Unassembled WGS sequence"/>
</dbReference>
<name>A0AAV0H8M1_9ROSI</name>
<proteinExistence type="predicted"/>
<accession>A0AAV0H8M1</accession>
<evidence type="ECO:0000313" key="2">
    <source>
        <dbReference type="Proteomes" id="UP001154282"/>
    </source>
</evidence>